<evidence type="ECO:0000256" key="1">
    <source>
        <dbReference type="SAM" id="MobiDB-lite"/>
    </source>
</evidence>
<dbReference type="STRING" id="1314783.A0A165R3J8"/>
<evidence type="ECO:0000313" key="2">
    <source>
        <dbReference type="EMBL" id="KZT70258.1"/>
    </source>
</evidence>
<organism evidence="2 3">
    <name type="scientific">Daedalea quercina L-15889</name>
    <dbReference type="NCBI Taxonomy" id="1314783"/>
    <lineage>
        <taxon>Eukaryota</taxon>
        <taxon>Fungi</taxon>
        <taxon>Dikarya</taxon>
        <taxon>Basidiomycota</taxon>
        <taxon>Agaricomycotina</taxon>
        <taxon>Agaricomycetes</taxon>
        <taxon>Polyporales</taxon>
        <taxon>Fomitopsis</taxon>
    </lineage>
</organism>
<proteinExistence type="predicted"/>
<dbReference type="EMBL" id="KV429052">
    <property type="protein sequence ID" value="KZT70258.1"/>
    <property type="molecule type" value="Genomic_DNA"/>
</dbReference>
<feature type="compositionally biased region" description="Basic and acidic residues" evidence="1">
    <location>
        <begin position="10"/>
        <end position="21"/>
    </location>
</feature>
<dbReference type="AlphaFoldDB" id="A0A165R3J8"/>
<protein>
    <submittedName>
        <fullName evidence="2">Uncharacterized protein</fullName>
    </submittedName>
</protein>
<feature type="region of interest" description="Disordered" evidence="1">
    <location>
        <begin position="475"/>
        <end position="495"/>
    </location>
</feature>
<evidence type="ECO:0000313" key="3">
    <source>
        <dbReference type="Proteomes" id="UP000076727"/>
    </source>
</evidence>
<accession>A0A165R3J8</accession>
<sequence>MPQVYRRHSERIQRPPPEPRRRNTLAPQPIDADDSIVLSDLVRTGEASRLRRRGAMRIDHGQSGGPRPSPSSSAFPPTVRDPVRPSGGSRFIVEPSMWAPPSQTWAPPDPSVEDEAFSGGEWNEWAGDDREGAGGVQLDEGRADGAQDDDEEGFVLFCGGEDNSVSSLASTSGTPYRPSLFPVSSASSPPTRGAERAARRTNGCGALVHMRAFPQGPRGVWVGKREASDAVVGLEADYFESSVVAKMMKSACGCIREGIACAVCGNTLGTRYLPCQAASEGIFSHSACNHSPESRPAGPSGPQYWRNRRAPSTSSTSSTRPSSSFYLYTFFADHVSPSPAYAFPEAAKHAGGRAQADQMPGPGSRSASPPLTYGYRYTASPRPVSPYPLPPAAPSVPNRAPSPGAAPATSNIPASIYPMWAQLPPRTPPPQSFMRTPQLALNVPDSGQSTLVDAPSGVDENEFGALDADGVLVSTEDVEEPSSPDKTTEMVWPGR</sequence>
<keyword evidence="3" id="KW-1185">Reference proteome</keyword>
<gene>
    <name evidence="2" type="ORF">DAEQUDRAFT_725529</name>
</gene>
<reference evidence="2 3" key="1">
    <citation type="journal article" date="2016" name="Mol. Biol. Evol.">
        <title>Comparative Genomics of Early-Diverging Mushroom-Forming Fungi Provides Insights into the Origins of Lignocellulose Decay Capabilities.</title>
        <authorList>
            <person name="Nagy L.G."/>
            <person name="Riley R."/>
            <person name="Tritt A."/>
            <person name="Adam C."/>
            <person name="Daum C."/>
            <person name="Floudas D."/>
            <person name="Sun H."/>
            <person name="Yadav J.S."/>
            <person name="Pangilinan J."/>
            <person name="Larsson K.H."/>
            <person name="Matsuura K."/>
            <person name="Barry K."/>
            <person name="Labutti K."/>
            <person name="Kuo R."/>
            <person name="Ohm R.A."/>
            <person name="Bhattacharya S.S."/>
            <person name="Shirouzu T."/>
            <person name="Yoshinaga Y."/>
            <person name="Martin F.M."/>
            <person name="Grigoriev I.V."/>
            <person name="Hibbett D.S."/>
        </authorList>
    </citation>
    <scope>NUCLEOTIDE SEQUENCE [LARGE SCALE GENOMIC DNA]</scope>
    <source>
        <strain evidence="2 3">L-15889</strain>
    </source>
</reference>
<dbReference type="OrthoDB" id="3270840at2759"/>
<dbReference type="Proteomes" id="UP000076727">
    <property type="component" value="Unassembled WGS sequence"/>
</dbReference>
<feature type="region of interest" description="Disordered" evidence="1">
    <location>
        <begin position="349"/>
        <end position="409"/>
    </location>
</feature>
<name>A0A165R3J8_9APHY</name>
<feature type="region of interest" description="Disordered" evidence="1">
    <location>
        <begin position="1"/>
        <end position="135"/>
    </location>
</feature>
<feature type="compositionally biased region" description="Pro residues" evidence="1">
    <location>
        <begin position="383"/>
        <end position="394"/>
    </location>
</feature>
<feature type="region of interest" description="Disordered" evidence="1">
    <location>
        <begin position="287"/>
        <end position="321"/>
    </location>
</feature>
<feature type="compositionally biased region" description="Low complexity" evidence="1">
    <location>
        <begin position="310"/>
        <end position="321"/>
    </location>
</feature>